<evidence type="ECO:0000256" key="1">
    <source>
        <dbReference type="SAM" id="Coils"/>
    </source>
</evidence>
<feature type="compositionally biased region" description="Low complexity" evidence="2">
    <location>
        <begin position="640"/>
        <end position="654"/>
    </location>
</feature>
<proteinExistence type="predicted"/>
<feature type="region of interest" description="Disordered" evidence="2">
    <location>
        <begin position="589"/>
        <end position="613"/>
    </location>
</feature>
<dbReference type="EMBL" id="HBIM01006202">
    <property type="protein sequence ID" value="CAE0407458.1"/>
    <property type="molecule type" value="Transcribed_RNA"/>
</dbReference>
<keyword evidence="1" id="KW-0175">Coiled coil</keyword>
<accession>A0A7S3L0R6</accession>
<feature type="coiled-coil region" evidence="1">
    <location>
        <begin position="384"/>
        <end position="440"/>
    </location>
</feature>
<feature type="region of interest" description="Disordered" evidence="2">
    <location>
        <begin position="640"/>
        <end position="659"/>
    </location>
</feature>
<feature type="region of interest" description="Disordered" evidence="2">
    <location>
        <begin position="671"/>
        <end position="702"/>
    </location>
</feature>
<organism evidence="3">
    <name type="scientific">Amphora coffeiformis</name>
    <dbReference type="NCBI Taxonomy" id="265554"/>
    <lineage>
        <taxon>Eukaryota</taxon>
        <taxon>Sar</taxon>
        <taxon>Stramenopiles</taxon>
        <taxon>Ochrophyta</taxon>
        <taxon>Bacillariophyta</taxon>
        <taxon>Bacillariophyceae</taxon>
        <taxon>Bacillariophycidae</taxon>
        <taxon>Thalassiophysales</taxon>
        <taxon>Catenulaceae</taxon>
        <taxon>Amphora</taxon>
    </lineage>
</organism>
<dbReference type="AlphaFoldDB" id="A0A7S3L0R6"/>
<name>A0A7S3L0R6_9STRA</name>
<protein>
    <submittedName>
        <fullName evidence="3">Uncharacterized protein</fullName>
    </submittedName>
</protein>
<feature type="compositionally biased region" description="Basic and acidic residues" evidence="2">
    <location>
        <begin position="442"/>
        <end position="452"/>
    </location>
</feature>
<feature type="compositionally biased region" description="Acidic residues" evidence="2">
    <location>
        <begin position="473"/>
        <end position="488"/>
    </location>
</feature>
<sequence>MNEEKRRLLPSNINPKDRECDFYQNPTILSRLIQNFKYRAAVQRLERHGPAEASVWVCSRRAEDSKKNNDATATTTPAKSLASSIRSHARQAYGYRMLPVHMAVDSLFHVADESLRADLESLISHLVIAFPEGCSRRDHEGKLPLHEAIWHDASPETVSALLMAYPAAGRERDTRGRYPIEINEHRMGNYKEAVSNLLRRKDDFWVAAGQEAHYRLKHRRVPKADQSVASTSVLAGSVKEDDDTLISSDSFAHAADPCHPKAADEHTGRVKAMRWEQIEKRAMTLESKLAESYEQNFKLKQEVTELKVSKKLLQKKVDKLVADDQGQQIAELVTEREHLVLQIQALRSRLAENGLPVDHNLDEDDHPETLEFPTDEEQWRQAQVDRLTKELQANKAEFVKYQQDMQTKVWVLESEIERVRARKDEQIMDLEQKVEELKAADKTVSDFSRSDETISTAGSGPRTPSGRPPRPDEDSEKEEDDDDDEEEVDDVLRTAIHMNGGLGLSPRLVEMWNKVNGHPPTLHRISENARYDPSDFRGQMENVEKVESQEDVEDDDVNFTTLYREAAKKYHLKEESHLLVPRLDNHRDRGVSHDEMRIPPPAPSTSRGISKDLSDVTMSTPSTTMMMWNASSYSTNSVAVASSGSSTGRNSSGGPRNMTKEISEMTMSMMTGAPSPAEWKPPGEEELNSHLPEVSELTMNFR</sequence>
<evidence type="ECO:0000313" key="3">
    <source>
        <dbReference type="EMBL" id="CAE0407458.1"/>
    </source>
</evidence>
<gene>
    <name evidence="3" type="ORF">ACOF00016_LOCUS5282</name>
</gene>
<evidence type="ECO:0000256" key="2">
    <source>
        <dbReference type="SAM" id="MobiDB-lite"/>
    </source>
</evidence>
<reference evidence="3" key="1">
    <citation type="submission" date="2021-01" db="EMBL/GenBank/DDBJ databases">
        <authorList>
            <person name="Corre E."/>
            <person name="Pelletier E."/>
            <person name="Niang G."/>
            <person name="Scheremetjew M."/>
            <person name="Finn R."/>
            <person name="Kale V."/>
            <person name="Holt S."/>
            <person name="Cochrane G."/>
            <person name="Meng A."/>
            <person name="Brown T."/>
            <person name="Cohen L."/>
        </authorList>
    </citation>
    <scope>NUCLEOTIDE SEQUENCE</scope>
    <source>
        <strain evidence="3">CCMP127</strain>
    </source>
</reference>
<feature type="region of interest" description="Disordered" evidence="2">
    <location>
        <begin position="442"/>
        <end position="488"/>
    </location>
</feature>